<evidence type="ECO:0000313" key="3">
    <source>
        <dbReference type="Proteomes" id="UP000198615"/>
    </source>
</evidence>
<accession>A0A8G2BF76</accession>
<evidence type="ECO:0000313" key="2">
    <source>
        <dbReference type="EMBL" id="SDF24762.1"/>
    </source>
</evidence>
<dbReference type="AlphaFoldDB" id="A0A8G2BF76"/>
<dbReference type="OrthoDB" id="8447133at2"/>
<evidence type="ECO:0000256" key="1">
    <source>
        <dbReference type="SAM" id="SignalP"/>
    </source>
</evidence>
<sequence>MRLDRRTLMISALAAAGVGSLPACTTPNPTPVYPDLTFVNRQPIRLNVGTLQIVDEVVPPMTAPNVEHLAPVAPAAAMERWARDVLQAGGSSGRAVMAIRQGSIVEERLKTTTGLKGAFTTDQSERYTVAMAGKLDLFDGAGIRLGQALAEAERSKTIAENASLNDRERLWYDLVEATARDFATAMERAIKRELAAYVY</sequence>
<dbReference type="RefSeq" id="WP_093148245.1">
    <property type="nucleotide sequence ID" value="NZ_FNBW01000002.1"/>
</dbReference>
<dbReference type="Proteomes" id="UP000198615">
    <property type="component" value="Unassembled WGS sequence"/>
</dbReference>
<protein>
    <recommendedName>
        <fullName evidence="4">Lipoprotein</fullName>
    </recommendedName>
</protein>
<keyword evidence="3" id="KW-1185">Reference proteome</keyword>
<gene>
    <name evidence="2" type="ORF">SAMN05660686_00732</name>
</gene>
<organism evidence="2 3">
    <name type="scientific">Thalassobaculum litoreum DSM 18839</name>
    <dbReference type="NCBI Taxonomy" id="1123362"/>
    <lineage>
        <taxon>Bacteria</taxon>
        <taxon>Pseudomonadati</taxon>
        <taxon>Pseudomonadota</taxon>
        <taxon>Alphaproteobacteria</taxon>
        <taxon>Rhodospirillales</taxon>
        <taxon>Thalassobaculaceae</taxon>
        <taxon>Thalassobaculum</taxon>
    </lineage>
</organism>
<evidence type="ECO:0008006" key="4">
    <source>
        <dbReference type="Google" id="ProtNLM"/>
    </source>
</evidence>
<dbReference type="EMBL" id="FNBW01000002">
    <property type="protein sequence ID" value="SDF24762.1"/>
    <property type="molecule type" value="Genomic_DNA"/>
</dbReference>
<name>A0A8G2BF76_9PROT</name>
<feature type="chain" id="PRO_5034111913" description="Lipoprotein" evidence="1">
    <location>
        <begin position="26"/>
        <end position="199"/>
    </location>
</feature>
<reference evidence="2 3" key="1">
    <citation type="submission" date="2016-10" db="EMBL/GenBank/DDBJ databases">
        <authorList>
            <person name="Varghese N."/>
            <person name="Submissions S."/>
        </authorList>
    </citation>
    <scope>NUCLEOTIDE SEQUENCE [LARGE SCALE GENOMIC DNA]</scope>
    <source>
        <strain evidence="2 3">DSM 18839</strain>
    </source>
</reference>
<proteinExistence type="predicted"/>
<keyword evidence="1" id="KW-0732">Signal</keyword>
<feature type="signal peptide" evidence="1">
    <location>
        <begin position="1"/>
        <end position="25"/>
    </location>
</feature>
<comment type="caution">
    <text evidence="2">The sequence shown here is derived from an EMBL/GenBank/DDBJ whole genome shotgun (WGS) entry which is preliminary data.</text>
</comment>